<dbReference type="Pfam" id="PF01584">
    <property type="entry name" value="CheW"/>
    <property type="match status" value="1"/>
</dbReference>
<feature type="domain" description="HPt" evidence="14">
    <location>
        <begin position="4"/>
        <end position="107"/>
    </location>
</feature>
<proteinExistence type="predicted"/>
<dbReference type="PROSITE" id="PS50851">
    <property type="entry name" value="CHEW"/>
    <property type="match status" value="1"/>
</dbReference>
<dbReference type="EMBL" id="QXHD01000004">
    <property type="protein sequence ID" value="NEZ55045.1"/>
    <property type="molecule type" value="Genomic_DNA"/>
</dbReference>
<name>A0A6M0RFP7_9CYAN</name>
<evidence type="ECO:0000256" key="4">
    <source>
        <dbReference type="ARBA" id="ARBA00022679"/>
    </source>
</evidence>
<dbReference type="Gene3D" id="2.30.30.40">
    <property type="entry name" value="SH3 Domains"/>
    <property type="match status" value="1"/>
</dbReference>
<dbReference type="SUPFAM" id="SSF47226">
    <property type="entry name" value="Histidine-containing phosphotransfer domain, HPT domain"/>
    <property type="match status" value="1"/>
</dbReference>
<accession>A0A6M0RFP7</accession>
<dbReference type="SMART" id="SM00260">
    <property type="entry name" value="CheW"/>
    <property type="match status" value="1"/>
</dbReference>
<dbReference type="PROSITE" id="PS50110">
    <property type="entry name" value="RESPONSE_REGULATORY"/>
    <property type="match status" value="1"/>
</dbReference>
<dbReference type="Gene3D" id="1.20.120.160">
    <property type="entry name" value="HPT domain"/>
    <property type="match status" value="1"/>
</dbReference>
<keyword evidence="9" id="KW-0175">Coiled coil</keyword>
<dbReference type="InterPro" id="IPR036641">
    <property type="entry name" value="HPT_dom_sf"/>
</dbReference>
<evidence type="ECO:0000256" key="1">
    <source>
        <dbReference type="ARBA" id="ARBA00000085"/>
    </source>
</evidence>
<evidence type="ECO:0000256" key="5">
    <source>
        <dbReference type="ARBA" id="ARBA00022777"/>
    </source>
</evidence>
<dbReference type="InterPro" id="IPR002545">
    <property type="entry name" value="CheW-lke_dom"/>
</dbReference>
<dbReference type="SMART" id="SM00387">
    <property type="entry name" value="HATPase_c"/>
    <property type="match status" value="1"/>
</dbReference>
<dbReference type="InterPro" id="IPR036061">
    <property type="entry name" value="CheW-like_dom_sf"/>
</dbReference>
<dbReference type="InterPro" id="IPR005467">
    <property type="entry name" value="His_kinase_dom"/>
</dbReference>
<evidence type="ECO:0000256" key="3">
    <source>
        <dbReference type="ARBA" id="ARBA00022553"/>
    </source>
</evidence>
<dbReference type="PROSITE" id="PS50109">
    <property type="entry name" value="HIS_KIN"/>
    <property type="match status" value="1"/>
</dbReference>
<evidence type="ECO:0000256" key="6">
    <source>
        <dbReference type="ARBA" id="ARBA00023012"/>
    </source>
</evidence>
<dbReference type="PRINTS" id="PR00344">
    <property type="entry name" value="BCTRLSENSOR"/>
</dbReference>
<dbReference type="SMART" id="SM00073">
    <property type="entry name" value="HPT"/>
    <property type="match status" value="1"/>
</dbReference>
<evidence type="ECO:0000259" key="13">
    <source>
        <dbReference type="PROSITE" id="PS50851"/>
    </source>
</evidence>
<comment type="caution">
    <text evidence="15">The sequence shown here is derived from an EMBL/GenBank/DDBJ whole genome shotgun (WGS) entry which is preliminary data.</text>
</comment>
<feature type="domain" description="CheW-like" evidence="13">
    <location>
        <begin position="709"/>
        <end position="857"/>
    </location>
</feature>
<feature type="compositionally biased region" description="Polar residues" evidence="10">
    <location>
        <begin position="280"/>
        <end position="301"/>
    </location>
</feature>
<dbReference type="PANTHER" id="PTHR43395">
    <property type="entry name" value="SENSOR HISTIDINE KINASE CHEA"/>
    <property type="match status" value="1"/>
</dbReference>
<dbReference type="Pfam" id="PF02518">
    <property type="entry name" value="HATPase_c"/>
    <property type="match status" value="1"/>
</dbReference>
<dbReference type="Pfam" id="PF00072">
    <property type="entry name" value="Response_reg"/>
    <property type="match status" value="1"/>
</dbReference>
<feature type="modified residue" description="Phosphohistidine" evidence="7">
    <location>
        <position position="50"/>
    </location>
</feature>
<evidence type="ECO:0000256" key="7">
    <source>
        <dbReference type="PROSITE-ProRule" id="PRU00110"/>
    </source>
</evidence>
<dbReference type="SMART" id="SM00448">
    <property type="entry name" value="REC"/>
    <property type="match status" value="1"/>
</dbReference>
<keyword evidence="16" id="KW-1185">Reference proteome</keyword>
<dbReference type="Gene3D" id="3.40.50.2300">
    <property type="match status" value="1"/>
</dbReference>
<dbReference type="Pfam" id="PF01627">
    <property type="entry name" value="Hpt"/>
    <property type="match status" value="1"/>
</dbReference>
<dbReference type="GO" id="GO:0005737">
    <property type="term" value="C:cytoplasm"/>
    <property type="evidence" value="ECO:0007669"/>
    <property type="project" value="InterPro"/>
</dbReference>
<dbReference type="InterPro" id="IPR001789">
    <property type="entry name" value="Sig_transdc_resp-reg_receiver"/>
</dbReference>
<evidence type="ECO:0000259" key="12">
    <source>
        <dbReference type="PROSITE" id="PS50110"/>
    </source>
</evidence>
<dbReference type="EC" id="2.7.13.3" evidence="2"/>
<dbReference type="InterPro" id="IPR051315">
    <property type="entry name" value="Bact_Chemotaxis_CheA"/>
</dbReference>
<dbReference type="InterPro" id="IPR004105">
    <property type="entry name" value="CheA-like_dim"/>
</dbReference>
<feature type="modified residue" description="4-aspartylphosphate" evidence="8">
    <location>
        <position position="932"/>
    </location>
</feature>
<dbReference type="Proteomes" id="UP000481033">
    <property type="component" value="Unassembled WGS sequence"/>
</dbReference>
<gene>
    <name evidence="15" type="ORF">DXZ20_04995</name>
</gene>
<sequence>MTSDSVHSQQVPSYFLQEASELLQQMDGELQTLSQDFGVQKVYALMRIAHTLKGAAASVGLDHIKTTTHSLENVFRALCSPNASLTPAIESLIFEGYGCLQLLLSAQIAEAQIDEPSILERMADVVSKLEKHLGSRFGQDGYLPTSSELGVDITRSVFEKGITQRLRQLEVALETPDPENLRSLLRSQADVFGGLAESFNLPGFGAIVQTTLKALECRPDLVVQIAQIALDDYRAGQRLVLDGDRNRGGEPSLMLKKLATPPKSAKNNWLGQVWNALNQPIPGTTAKHQTATKSQGPQTAAPSRRPNSPPSIPEQGAANKGTLDDLLTTSESVAIAETNALFATHQGGAGLDNSDSRTDAPLLSDLPVPRSAPKTSSIPTLHVSNLKISVAHLDQINYAIGDLLTQQNRQALHNQQLATASKALLNRLEQQQQQLTKLLNQASNSTLAHPTTRSTEYQFDTLEFDNYSELQLQVQASLDTLVQQIENAEAIELFVRQNTQAVEKQQRLIKTLRETVVTARMQPIDNVFQRFHQVLGRLVAQQGKPVELLIEGGHVLVDKMIADKLYEPLLHLIRNAFDHGVEKASERKQQGKIEDAKITLSAKQEGHHLSITVRDNGRGLNLDSIREKAIYQQLITADEAQQLTSDQISELIFEPGFSTSAQVNDISGRGFGLDAVRAQIYPLHGRVTVTHKPDQETCFTLELPTHLTIARLLLCQTGETLYTFMTDAIEQILVPKPEQLSTRNERKMLSWELEGKEYLVPVISLADALNYNAKLPHSHWQRTDQTADISSPILIMRHQDKILGLECDHLLGEQELVIRSLGDMAFTPEYFYGCSILPNGRLSLVIDGSLLTVNVLQQSSQTSTVSSPPPGHQAEPSTLEKQSILIVDDSITVRNTLAQGLQKAGYRVIQAKEGNEALQKLEHTPVTVILCDLEMPGMNGFDFLRARQRIPTVASVPTIMLTSRTGDKHRHLAQSLGADNYLTKPYLMPQLIETINNVLTPDA</sequence>
<feature type="domain" description="Histidine kinase" evidence="11">
    <location>
        <begin position="469"/>
        <end position="707"/>
    </location>
</feature>
<evidence type="ECO:0000256" key="10">
    <source>
        <dbReference type="SAM" id="MobiDB-lite"/>
    </source>
</evidence>
<reference evidence="15 16" key="1">
    <citation type="journal article" date="2020" name="Microb. Ecol.">
        <title>Ecogenomics of the Marine Benthic Filamentous Cyanobacterium Adonisia.</title>
        <authorList>
            <person name="Walter J.M."/>
            <person name="Coutinho F.H."/>
            <person name="Leomil L."/>
            <person name="Hargreaves P.I."/>
            <person name="Campeao M.E."/>
            <person name="Vieira V.V."/>
            <person name="Silva B.S."/>
            <person name="Fistarol G.O."/>
            <person name="Salomon P.S."/>
            <person name="Sawabe T."/>
            <person name="Mino S."/>
            <person name="Hosokawa M."/>
            <person name="Miyashita H."/>
            <person name="Maruyama F."/>
            <person name="van Verk M.C."/>
            <person name="Dutilh B.E."/>
            <person name="Thompson C.C."/>
            <person name="Thompson F.L."/>
        </authorList>
    </citation>
    <scope>NUCLEOTIDE SEQUENCE [LARGE SCALE GENOMIC DNA]</scope>
    <source>
        <strain evidence="15 16">CCMR0081</strain>
    </source>
</reference>
<dbReference type="SMART" id="SM01231">
    <property type="entry name" value="H-kinase_dim"/>
    <property type="match status" value="1"/>
</dbReference>
<keyword evidence="6" id="KW-0902">Two-component regulatory system</keyword>
<organism evidence="15 16">
    <name type="scientific">Adonisia turfae CCMR0081</name>
    <dbReference type="NCBI Taxonomy" id="2292702"/>
    <lineage>
        <taxon>Bacteria</taxon>
        <taxon>Bacillati</taxon>
        <taxon>Cyanobacteriota</taxon>
        <taxon>Adonisia</taxon>
        <taxon>Adonisia turfae</taxon>
    </lineage>
</organism>
<feature type="coiled-coil region" evidence="9">
    <location>
        <begin position="414"/>
        <end position="448"/>
    </location>
</feature>
<evidence type="ECO:0000259" key="14">
    <source>
        <dbReference type="PROSITE" id="PS50894"/>
    </source>
</evidence>
<dbReference type="FunFam" id="3.30.565.10:FF:000016">
    <property type="entry name" value="Chemotaxis protein CheA, putative"/>
    <property type="match status" value="1"/>
</dbReference>
<evidence type="ECO:0000313" key="15">
    <source>
        <dbReference type="EMBL" id="NEZ55045.1"/>
    </source>
</evidence>
<keyword evidence="4" id="KW-0808">Transferase</keyword>
<dbReference type="GO" id="GO:0000155">
    <property type="term" value="F:phosphorelay sensor kinase activity"/>
    <property type="evidence" value="ECO:0007669"/>
    <property type="project" value="InterPro"/>
</dbReference>
<dbReference type="AlphaFoldDB" id="A0A6M0RFP7"/>
<keyword evidence="5 15" id="KW-0418">Kinase</keyword>
<dbReference type="InterPro" id="IPR003594">
    <property type="entry name" value="HATPase_dom"/>
</dbReference>
<evidence type="ECO:0000256" key="8">
    <source>
        <dbReference type="PROSITE-ProRule" id="PRU00169"/>
    </source>
</evidence>
<dbReference type="SUPFAM" id="SSF50341">
    <property type="entry name" value="CheW-like"/>
    <property type="match status" value="1"/>
</dbReference>
<dbReference type="InterPro" id="IPR036890">
    <property type="entry name" value="HATPase_C_sf"/>
</dbReference>
<dbReference type="InterPro" id="IPR004358">
    <property type="entry name" value="Sig_transdc_His_kin-like_C"/>
</dbReference>
<dbReference type="InterPro" id="IPR008207">
    <property type="entry name" value="Sig_transdc_His_kin_Hpt_dom"/>
</dbReference>
<dbReference type="SUPFAM" id="SSF52172">
    <property type="entry name" value="CheY-like"/>
    <property type="match status" value="1"/>
</dbReference>
<dbReference type="Gene3D" id="3.30.565.10">
    <property type="entry name" value="Histidine kinase-like ATPase, C-terminal domain"/>
    <property type="match status" value="1"/>
</dbReference>
<dbReference type="SUPFAM" id="SSF55874">
    <property type="entry name" value="ATPase domain of HSP90 chaperone/DNA topoisomerase II/histidine kinase"/>
    <property type="match status" value="1"/>
</dbReference>
<feature type="domain" description="Response regulatory" evidence="12">
    <location>
        <begin position="883"/>
        <end position="999"/>
    </location>
</feature>
<keyword evidence="3 8" id="KW-0597">Phosphoprotein</keyword>
<protein>
    <recommendedName>
        <fullName evidence="2">histidine kinase</fullName>
        <ecNumber evidence="2">2.7.13.3</ecNumber>
    </recommendedName>
</protein>
<feature type="region of interest" description="Disordered" evidence="10">
    <location>
        <begin position="280"/>
        <end position="319"/>
    </location>
</feature>
<evidence type="ECO:0000313" key="16">
    <source>
        <dbReference type="Proteomes" id="UP000481033"/>
    </source>
</evidence>
<dbReference type="InterPro" id="IPR011006">
    <property type="entry name" value="CheY-like_superfamily"/>
</dbReference>
<dbReference type="CDD" id="cd00088">
    <property type="entry name" value="HPT"/>
    <property type="match status" value="1"/>
</dbReference>
<dbReference type="GO" id="GO:0006935">
    <property type="term" value="P:chemotaxis"/>
    <property type="evidence" value="ECO:0007669"/>
    <property type="project" value="InterPro"/>
</dbReference>
<evidence type="ECO:0000256" key="9">
    <source>
        <dbReference type="SAM" id="Coils"/>
    </source>
</evidence>
<evidence type="ECO:0000256" key="2">
    <source>
        <dbReference type="ARBA" id="ARBA00012438"/>
    </source>
</evidence>
<feature type="region of interest" description="Disordered" evidence="10">
    <location>
        <begin position="347"/>
        <end position="376"/>
    </location>
</feature>
<dbReference type="PROSITE" id="PS50894">
    <property type="entry name" value="HPT"/>
    <property type="match status" value="1"/>
</dbReference>
<comment type="catalytic activity">
    <reaction evidence="1">
        <text>ATP + protein L-histidine = ADP + protein N-phospho-L-histidine.</text>
        <dbReference type="EC" id="2.7.13.3"/>
    </reaction>
</comment>
<evidence type="ECO:0000259" key="11">
    <source>
        <dbReference type="PROSITE" id="PS50109"/>
    </source>
</evidence>
<dbReference type="PANTHER" id="PTHR43395:SF1">
    <property type="entry name" value="CHEMOTAXIS PROTEIN CHEA"/>
    <property type="match status" value="1"/>
</dbReference>